<comment type="caution">
    <text evidence="1">The sequence shown here is derived from an EMBL/GenBank/DDBJ whole genome shotgun (WGS) entry which is preliminary data.</text>
</comment>
<name>A0AAN7Z609_9PEZI</name>
<proteinExistence type="predicted"/>
<organism evidence="1 2">
    <name type="scientific">Xylaria bambusicola</name>
    <dbReference type="NCBI Taxonomy" id="326684"/>
    <lineage>
        <taxon>Eukaryota</taxon>
        <taxon>Fungi</taxon>
        <taxon>Dikarya</taxon>
        <taxon>Ascomycota</taxon>
        <taxon>Pezizomycotina</taxon>
        <taxon>Sordariomycetes</taxon>
        <taxon>Xylariomycetidae</taxon>
        <taxon>Xylariales</taxon>
        <taxon>Xylariaceae</taxon>
        <taxon>Xylaria</taxon>
    </lineage>
</organism>
<dbReference type="Proteomes" id="UP001305414">
    <property type="component" value="Unassembled WGS sequence"/>
</dbReference>
<dbReference type="EMBL" id="JAWHQM010000008">
    <property type="protein sequence ID" value="KAK5628268.1"/>
    <property type="molecule type" value="Genomic_DNA"/>
</dbReference>
<keyword evidence="2" id="KW-1185">Reference proteome</keyword>
<evidence type="ECO:0000313" key="1">
    <source>
        <dbReference type="EMBL" id="KAK5628268.1"/>
    </source>
</evidence>
<gene>
    <name evidence="1" type="ORF">RRF57_003983</name>
</gene>
<protein>
    <submittedName>
        <fullName evidence="1">Uncharacterized protein</fullName>
    </submittedName>
</protein>
<evidence type="ECO:0000313" key="2">
    <source>
        <dbReference type="Proteomes" id="UP001305414"/>
    </source>
</evidence>
<accession>A0AAN7Z609</accession>
<sequence>MSRVQNLFSAVGIVIEICKAYQADQIAKELKSIAHKITVSNNIYAQGSVGPDVFAAHVRDFINPNIDQYTMNGGKH</sequence>
<reference evidence="1 2" key="1">
    <citation type="submission" date="2023-10" db="EMBL/GenBank/DDBJ databases">
        <title>Draft genome sequence of Xylaria bambusicola isolate GMP-LS, the root and basal stem rot pathogen of sugarcane in Indonesia.</title>
        <authorList>
            <person name="Selvaraj P."/>
            <person name="Muralishankar V."/>
            <person name="Muruganantham S."/>
            <person name="Sp S."/>
            <person name="Haryani S."/>
            <person name="Lau K.J.X."/>
            <person name="Naqvi N.I."/>
        </authorList>
    </citation>
    <scope>NUCLEOTIDE SEQUENCE [LARGE SCALE GENOMIC DNA]</scope>
    <source>
        <strain evidence="1">GMP-LS</strain>
    </source>
</reference>
<dbReference type="AlphaFoldDB" id="A0AAN7Z609"/>